<gene>
    <name evidence="2" type="ORF">GH714_003119</name>
</gene>
<dbReference type="Proteomes" id="UP000467840">
    <property type="component" value="Chromosome 4"/>
</dbReference>
<dbReference type="AlphaFoldDB" id="A0A6A6LIB9"/>
<keyword evidence="3" id="KW-1185">Reference proteome</keyword>
<proteinExistence type="predicted"/>
<reference evidence="2 3" key="1">
    <citation type="journal article" date="2020" name="Mol. Plant">
        <title>The Chromosome-Based Rubber Tree Genome Provides New Insights into Spurge Genome Evolution and Rubber Biosynthesis.</title>
        <authorList>
            <person name="Liu J."/>
            <person name="Shi C."/>
            <person name="Shi C.C."/>
            <person name="Li W."/>
            <person name="Zhang Q.J."/>
            <person name="Zhang Y."/>
            <person name="Li K."/>
            <person name="Lu H.F."/>
            <person name="Shi C."/>
            <person name="Zhu S.T."/>
            <person name="Xiao Z.Y."/>
            <person name="Nan H."/>
            <person name="Yue Y."/>
            <person name="Zhu X.G."/>
            <person name="Wu Y."/>
            <person name="Hong X.N."/>
            <person name="Fan G.Y."/>
            <person name="Tong Y."/>
            <person name="Zhang D."/>
            <person name="Mao C.L."/>
            <person name="Liu Y.L."/>
            <person name="Hao S.J."/>
            <person name="Liu W.Q."/>
            <person name="Lv M.Q."/>
            <person name="Zhang H.B."/>
            <person name="Liu Y."/>
            <person name="Hu-Tang G.R."/>
            <person name="Wang J.P."/>
            <person name="Wang J.H."/>
            <person name="Sun Y.H."/>
            <person name="Ni S.B."/>
            <person name="Chen W.B."/>
            <person name="Zhang X.C."/>
            <person name="Jiao Y.N."/>
            <person name="Eichler E.E."/>
            <person name="Li G.H."/>
            <person name="Liu X."/>
            <person name="Gao L.Z."/>
        </authorList>
    </citation>
    <scope>NUCLEOTIDE SEQUENCE [LARGE SCALE GENOMIC DNA]</scope>
    <source>
        <strain evidence="3">cv. GT1</strain>
        <tissue evidence="2">Leaf</tissue>
    </source>
</reference>
<protein>
    <submittedName>
        <fullName evidence="2">Uncharacterized protein</fullName>
    </submittedName>
</protein>
<comment type="caution">
    <text evidence="2">The sequence shown here is derived from an EMBL/GenBank/DDBJ whole genome shotgun (WGS) entry which is preliminary data.</text>
</comment>
<evidence type="ECO:0000313" key="3">
    <source>
        <dbReference type="Proteomes" id="UP000467840"/>
    </source>
</evidence>
<name>A0A6A6LIB9_HEVBR</name>
<accession>A0A6A6LIB9</accession>
<feature type="region of interest" description="Disordered" evidence="1">
    <location>
        <begin position="84"/>
        <end position="105"/>
    </location>
</feature>
<dbReference type="EMBL" id="JAAGAX010000010">
    <property type="protein sequence ID" value="KAF2299756.1"/>
    <property type="molecule type" value="Genomic_DNA"/>
</dbReference>
<organism evidence="2 3">
    <name type="scientific">Hevea brasiliensis</name>
    <name type="common">Para rubber tree</name>
    <name type="synonym">Siphonia brasiliensis</name>
    <dbReference type="NCBI Taxonomy" id="3981"/>
    <lineage>
        <taxon>Eukaryota</taxon>
        <taxon>Viridiplantae</taxon>
        <taxon>Streptophyta</taxon>
        <taxon>Embryophyta</taxon>
        <taxon>Tracheophyta</taxon>
        <taxon>Spermatophyta</taxon>
        <taxon>Magnoliopsida</taxon>
        <taxon>eudicotyledons</taxon>
        <taxon>Gunneridae</taxon>
        <taxon>Pentapetalae</taxon>
        <taxon>rosids</taxon>
        <taxon>fabids</taxon>
        <taxon>Malpighiales</taxon>
        <taxon>Euphorbiaceae</taxon>
        <taxon>Crotonoideae</taxon>
        <taxon>Micrandreae</taxon>
        <taxon>Hevea</taxon>
    </lineage>
</organism>
<evidence type="ECO:0000256" key="1">
    <source>
        <dbReference type="SAM" id="MobiDB-lite"/>
    </source>
</evidence>
<sequence>MLFIQMIDEGGLPNLPPGHMNSLPAFPSTPDASIGSAPGSYLSNRIMIKVVGGKKGTKPIGIAQDVWDSWLAHWSTPEWIAKSRIATQNQRSETGGPGTDLSKYTGDSRTAVVTDHVADERIRVLEEEIMRIRENQERIFQQRIEEEVLPQAMSEDLSLYARGDEEYDEANGVHPALQVILLIP</sequence>
<evidence type="ECO:0000313" key="2">
    <source>
        <dbReference type="EMBL" id="KAF2299756.1"/>
    </source>
</evidence>